<feature type="region of interest" description="Disordered" evidence="1">
    <location>
        <begin position="373"/>
        <end position="409"/>
    </location>
</feature>
<dbReference type="EMBL" id="KB446561">
    <property type="protein sequence ID" value="EME79950.1"/>
    <property type="molecule type" value="Genomic_DNA"/>
</dbReference>
<proteinExistence type="predicted"/>
<dbReference type="RefSeq" id="XP_007929049.1">
    <property type="nucleotide sequence ID" value="XM_007930858.1"/>
</dbReference>
<evidence type="ECO:0000313" key="3">
    <source>
        <dbReference type="Proteomes" id="UP000016932"/>
    </source>
</evidence>
<accession>M2YQE7</accession>
<dbReference type="AlphaFoldDB" id="M2YQE7"/>
<evidence type="ECO:0000256" key="1">
    <source>
        <dbReference type="SAM" id="MobiDB-lite"/>
    </source>
</evidence>
<dbReference type="GeneID" id="19333660"/>
<feature type="region of interest" description="Disordered" evidence="1">
    <location>
        <begin position="66"/>
        <end position="136"/>
    </location>
</feature>
<name>M2YQE7_PSEFD</name>
<dbReference type="HOGENOM" id="CLU_672903_0_0_1"/>
<reference evidence="2 3" key="1">
    <citation type="journal article" date="2012" name="PLoS Pathog.">
        <title>Diverse lifestyles and strategies of plant pathogenesis encoded in the genomes of eighteen Dothideomycetes fungi.</title>
        <authorList>
            <person name="Ohm R.A."/>
            <person name="Feau N."/>
            <person name="Henrissat B."/>
            <person name="Schoch C.L."/>
            <person name="Horwitz B.A."/>
            <person name="Barry K.W."/>
            <person name="Condon B.J."/>
            <person name="Copeland A.C."/>
            <person name="Dhillon B."/>
            <person name="Glaser F."/>
            <person name="Hesse C.N."/>
            <person name="Kosti I."/>
            <person name="LaButti K."/>
            <person name="Lindquist E.A."/>
            <person name="Lucas S."/>
            <person name="Salamov A.A."/>
            <person name="Bradshaw R.E."/>
            <person name="Ciuffetti L."/>
            <person name="Hamelin R.C."/>
            <person name="Kema G.H.J."/>
            <person name="Lawrence C."/>
            <person name="Scott J.A."/>
            <person name="Spatafora J.W."/>
            <person name="Turgeon B.G."/>
            <person name="de Wit P.J.G.M."/>
            <person name="Zhong S."/>
            <person name="Goodwin S.B."/>
            <person name="Grigoriev I.V."/>
        </authorList>
    </citation>
    <scope>NUCLEOTIDE SEQUENCE [LARGE SCALE GENOMIC DNA]</scope>
    <source>
        <strain evidence="2 3">CIRAD86</strain>
    </source>
</reference>
<keyword evidence="3" id="KW-1185">Reference proteome</keyword>
<protein>
    <submittedName>
        <fullName evidence="2">Uncharacterized protein</fullName>
    </submittedName>
</protein>
<feature type="compositionally biased region" description="Polar residues" evidence="1">
    <location>
        <begin position="381"/>
        <end position="393"/>
    </location>
</feature>
<feature type="compositionally biased region" description="Basic and acidic residues" evidence="1">
    <location>
        <begin position="79"/>
        <end position="95"/>
    </location>
</feature>
<dbReference type="KEGG" id="pfj:MYCFIDRAFT_176949"/>
<feature type="compositionally biased region" description="Low complexity" evidence="1">
    <location>
        <begin position="395"/>
        <end position="409"/>
    </location>
</feature>
<organism evidence="2 3">
    <name type="scientific">Pseudocercospora fijiensis (strain CIRAD86)</name>
    <name type="common">Black leaf streak disease fungus</name>
    <name type="synonym">Mycosphaerella fijiensis</name>
    <dbReference type="NCBI Taxonomy" id="383855"/>
    <lineage>
        <taxon>Eukaryota</taxon>
        <taxon>Fungi</taxon>
        <taxon>Dikarya</taxon>
        <taxon>Ascomycota</taxon>
        <taxon>Pezizomycotina</taxon>
        <taxon>Dothideomycetes</taxon>
        <taxon>Dothideomycetidae</taxon>
        <taxon>Mycosphaerellales</taxon>
        <taxon>Mycosphaerellaceae</taxon>
        <taxon>Pseudocercospora</taxon>
    </lineage>
</organism>
<sequence length="409" mass="44450">MHGVQRASDALLHSWYGRQDACLTKWKGEGESEGEVEVVERRGVATDASKGGTKRLNSRCTGHATALVSQDQGGGLSHRPRDSRGPGRGAAREAIIRPIRLHSPARESMQLSSARSRKEKVRSDFVSKAPPPSPHALRTVQCRKQAAADAAVAAAAAAAAQWLYVEQNAASGTAKTTSNCQQLSWPIPMPRSPRRCLDCVEENVADTASHGPLLDRSALDAARQQSVLDANGVAAVHPDSGYQVITGEWRRRRRSGDKLRALDGTPPSGLTIVSLLELNPRHRLIPPRLPCQHEATLLPCFAFFIAIPTPWPRFPAFSGYCNTTNDHSIRTTRFRPHHQLKVTSDDAAKIFWTPSIPSTTKLPRAWEKKKTCRHGAVPTPGQDQICASSNMLDPSSVSSASSLLSTREA</sequence>
<gene>
    <name evidence="2" type="ORF">MYCFIDRAFT_176949</name>
</gene>
<evidence type="ECO:0000313" key="2">
    <source>
        <dbReference type="EMBL" id="EME79950.1"/>
    </source>
</evidence>
<dbReference type="Proteomes" id="UP000016932">
    <property type="component" value="Unassembled WGS sequence"/>
</dbReference>
<dbReference type="VEuPathDB" id="FungiDB:MYCFIDRAFT_176949"/>